<dbReference type="Pfam" id="PF04357">
    <property type="entry name" value="TamB"/>
    <property type="match status" value="1"/>
</dbReference>
<dbReference type="EMBL" id="BMWS01000001">
    <property type="protein sequence ID" value="GGX02337.1"/>
    <property type="molecule type" value="Genomic_DNA"/>
</dbReference>
<comment type="subcellular location">
    <subcellularLocation>
        <location evidence="1">Membrane</location>
        <topology evidence="1">Single-pass membrane protein</topology>
    </subcellularLocation>
</comment>
<evidence type="ECO:0000313" key="7">
    <source>
        <dbReference type="Proteomes" id="UP000601108"/>
    </source>
</evidence>
<organism evidence="6 7">
    <name type="scientific">Aquimarina muelleri</name>
    <dbReference type="NCBI Taxonomy" id="279356"/>
    <lineage>
        <taxon>Bacteria</taxon>
        <taxon>Pseudomonadati</taxon>
        <taxon>Bacteroidota</taxon>
        <taxon>Flavobacteriia</taxon>
        <taxon>Flavobacteriales</taxon>
        <taxon>Flavobacteriaceae</taxon>
        <taxon>Aquimarina</taxon>
    </lineage>
</organism>
<evidence type="ECO:0000256" key="3">
    <source>
        <dbReference type="ARBA" id="ARBA00022989"/>
    </source>
</evidence>
<name>A0A918JTV1_9FLAO</name>
<dbReference type="InterPro" id="IPR007452">
    <property type="entry name" value="TamB_C"/>
</dbReference>
<reference evidence="6 7" key="1">
    <citation type="journal article" date="2014" name="Int. J. Syst. Evol. Microbiol.">
        <title>Complete genome sequence of Corynebacterium casei LMG S-19264T (=DSM 44701T), isolated from a smear-ripened cheese.</title>
        <authorList>
            <consortium name="US DOE Joint Genome Institute (JGI-PGF)"/>
            <person name="Walter F."/>
            <person name="Albersmeier A."/>
            <person name="Kalinowski J."/>
            <person name="Ruckert C."/>
        </authorList>
    </citation>
    <scope>NUCLEOTIDE SEQUENCE [LARGE SCALE GENOMIC DNA]</scope>
    <source>
        <strain evidence="6 7">KCTC 12285</strain>
    </source>
</reference>
<comment type="caution">
    <text evidence="6">The sequence shown here is derived from an EMBL/GenBank/DDBJ whole genome shotgun (WGS) entry which is preliminary data.</text>
</comment>
<keyword evidence="4" id="KW-0472">Membrane</keyword>
<dbReference type="PANTHER" id="PTHR30441">
    <property type="entry name" value="DUF748 DOMAIN-CONTAINING PROTEIN"/>
    <property type="match status" value="1"/>
</dbReference>
<evidence type="ECO:0000313" key="6">
    <source>
        <dbReference type="EMBL" id="GGX02337.1"/>
    </source>
</evidence>
<dbReference type="RefSeq" id="WP_051316731.1">
    <property type="nucleotide sequence ID" value="NZ_BMWS01000001.1"/>
</dbReference>
<dbReference type="GO" id="GO:0005886">
    <property type="term" value="C:plasma membrane"/>
    <property type="evidence" value="ECO:0007669"/>
    <property type="project" value="InterPro"/>
</dbReference>
<gene>
    <name evidence="6" type="ORF">GCM10007384_00040</name>
</gene>
<evidence type="ECO:0000256" key="2">
    <source>
        <dbReference type="ARBA" id="ARBA00022692"/>
    </source>
</evidence>
<keyword evidence="2" id="KW-0812">Transmembrane</keyword>
<sequence length="1675" mass="188306">MPMISMQKNKKYKLAKRVLVTIIVIVTLIVSLILFIRSKWGQQIIVEKAITYLSEKTNTKINIDKLYLTFSGNLLMKGFYIEDQKKDTLLYSKKLEASIGIIPLVQGKSLNLKSLDWSGVVAKISKENGAKNYNYDFLIDAFSSNTDTISSPPTSDSFKISLGTITLNSIKLNFNDKESGMQSFLNLGSLHTNIQNFDLDEMRFELNDFNISNTNIVYKQNKSIVEKQSLQETILPYIKAKNINFNNIILSYVSEPEKQDLYTKLNKVQIQSSELDLNQKNISVSSFLIENSTINFKDLKESENNKDKISKNNNPEFKWPDWKLKINEIVLENNQISYTSSNKPVQKNVFDPKSIALTDLDIKLLDIYLEPDNFTINVNNVSFRDRSGFSLRQFNAKLKATNSFLTITDLKVKTNQSSILGNLNADFTTIHDFINTPGKSRVKLSLSKIQASVKDAYFFQPSLKENLYIQTLSEKEIKGSLFANGQINNISFDRSFLQWGDATKMSLDGNIKNVTIPDSISFDVTKAFVNTHRKDLIRFISEKQLSIKIPDSVSLHAKGRGTLQSILGNAQLSTSLGDILVNGTFKNQKSINFDGTIDVKTLRLDQILSNKELGAVSFTADISGSGTSVNTLNASLQSNFQKLDIKGYDFSALHLNANIKNGIGQLKADFKDQNLNLNAIADIQLDTITPRFDMKANIIGADLYKLGITKKSIKTKFDLHTIFEGSSEEFTLKTDVSNATFVYQNEPYTLQNVNLDILTNNKKTNLTIKSGFLNGKLFANAGINPVMNAVEKHFANYLVVKDIDTIQSSPVKMELNLSFKETSVLSDVLTEGLKNSDTISLYAKFDESNHTISAHIKAPNITYNQSSLDNFRVNIDGSEKKIGFTMGWDSIKSSPIAINKTKFAGTLSNQKLRLNFDSFDKKESPIAHVVSELEIAKDTLYFHVDPVSLILDKTPWKIHKNNSIIIADKHIFFKDFTIKKNEQEININSERPDIKKSHVNIDFKKFKLSHFTNFLNETQLLVAGEINGDICIEEPFGKTGILADLSIQNLAVTEIPLGDITLKAKSKEYASYDFDLKLKGNPIDMYLQGDYIASKEGAKIDLDFVLNKLDMKTVESFAKKHISNTTGTLSGKAKIKGSITAPKYNSSFNFNNTGAIINTLNTKFIFPEETINIDNKGISINQFTIEDENKNKFTIDGKIKTETLSNPIFDLSLKANNFRIINASKEDNDLFFGKVNINTNLSIKGDLVVPKIRGNINIEENSDITFIIPESELEIKEQEGVVIFVNRENPDAILTRVEKNKSDFSFLRGFDIDTRLNVGKQSLFKIIIDERNNDFLQVSGEGDFLFGMEPNGRTTLTGQYKIKDGKYKVSLYDLVSREFDIAPGGTITWKGDPLEAELDVRAIYTLETSASALMASKTSSKSAENFSNYSRNMPFLVYLNVNGELLSPKISFALDMPEDEQGLLGGSVYSRIQQLNNQEEERNKQVFSLLVLNRFFPESGNDGSNGGVASLARDNVNKVLAGQLNNFTDKIIGKSNLDLNFGLNSYSSYEGDSYDTKTELEINAQKKFMNNRLIAQVGSTVNVEGNSQTTEEVSPIIGNVSLEYLLSENGRYRLKGFRKNEFESVIDGQLIVTGIAFIFNREFNQFKELWSSSVRKELKKREQERKGKQNNKKDN</sequence>
<keyword evidence="7" id="KW-1185">Reference proteome</keyword>
<feature type="domain" description="Translocation and assembly module TamB C-terminal" evidence="5">
    <location>
        <begin position="1183"/>
        <end position="1643"/>
    </location>
</feature>
<protein>
    <submittedName>
        <fullName evidence="6">DUF490 domain-containing protein</fullName>
    </submittedName>
</protein>
<dbReference type="InterPro" id="IPR052894">
    <property type="entry name" value="AsmA-related"/>
</dbReference>
<proteinExistence type="predicted"/>
<evidence type="ECO:0000259" key="5">
    <source>
        <dbReference type="Pfam" id="PF04357"/>
    </source>
</evidence>
<dbReference type="GO" id="GO:0009306">
    <property type="term" value="P:protein secretion"/>
    <property type="evidence" value="ECO:0007669"/>
    <property type="project" value="InterPro"/>
</dbReference>
<dbReference type="PANTHER" id="PTHR30441:SF8">
    <property type="entry name" value="DUF748 DOMAIN-CONTAINING PROTEIN"/>
    <property type="match status" value="1"/>
</dbReference>
<evidence type="ECO:0000256" key="1">
    <source>
        <dbReference type="ARBA" id="ARBA00004167"/>
    </source>
</evidence>
<dbReference type="Proteomes" id="UP000601108">
    <property type="component" value="Unassembled WGS sequence"/>
</dbReference>
<evidence type="ECO:0000256" key="4">
    <source>
        <dbReference type="ARBA" id="ARBA00023136"/>
    </source>
</evidence>
<keyword evidence="3" id="KW-1133">Transmembrane helix</keyword>
<accession>A0A918JTV1</accession>
<dbReference type="GO" id="GO:0090313">
    <property type="term" value="P:regulation of protein targeting to membrane"/>
    <property type="evidence" value="ECO:0007669"/>
    <property type="project" value="TreeGrafter"/>
</dbReference>